<dbReference type="NCBIfam" id="TIGR00023">
    <property type="entry name" value="glycerol-3-phosphate 1-O-acyltransferase PlsY"/>
    <property type="match status" value="1"/>
</dbReference>
<dbReference type="GO" id="GO:0043772">
    <property type="term" value="F:acyl-phosphate glycerol-3-phosphate acyltransferase activity"/>
    <property type="evidence" value="ECO:0007669"/>
    <property type="project" value="UniProtKB-UniRule"/>
</dbReference>
<keyword evidence="6 10" id="KW-0443">Lipid metabolism</keyword>
<keyword evidence="12" id="KW-1185">Reference proteome</keyword>
<dbReference type="Pfam" id="PF02660">
    <property type="entry name" value="G3P_acyltransf"/>
    <property type="match status" value="1"/>
</dbReference>
<evidence type="ECO:0000256" key="6">
    <source>
        <dbReference type="ARBA" id="ARBA00023098"/>
    </source>
</evidence>
<evidence type="ECO:0000256" key="7">
    <source>
        <dbReference type="ARBA" id="ARBA00023136"/>
    </source>
</evidence>
<keyword evidence="9 10" id="KW-1208">Phospholipid metabolism</keyword>
<comment type="function">
    <text evidence="10">Catalyzes the transfer of an acyl group from acyl-phosphate (acyl-PO(4)) to glycerol-3-phosphate (G3P) to form lysophosphatidic acid (LPA). This enzyme utilizes acyl-phosphate as fatty acyl donor, but not acyl-CoA or acyl-ACP.</text>
</comment>
<evidence type="ECO:0000256" key="3">
    <source>
        <dbReference type="ARBA" id="ARBA00022679"/>
    </source>
</evidence>
<sequence length="223" mass="24425">MEIILLQIGLFIASYLIGSIPSGIIVSKVFMGIDLREHGSKNIGTSNAIRVMGIKLGILVFLLDALKGALPILLVRLMGHLVGDMSTYITIFNQSFNYEILFGVTAILGHTFPLYIGFKGGKAVAASCGVVLVLTPIPGVLCILAYIIVVAITKYASLGSTIAALVVLISTLVQLLVQGRLYEEMFMFVFYTLLVIFIFVRHKDNYKRLLNGTENKMSFKKKS</sequence>
<evidence type="ECO:0000256" key="9">
    <source>
        <dbReference type="ARBA" id="ARBA00023264"/>
    </source>
</evidence>
<evidence type="ECO:0000256" key="4">
    <source>
        <dbReference type="ARBA" id="ARBA00022692"/>
    </source>
</evidence>
<feature type="transmembrane region" description="Helical" evidence="10">
    <location>
        <begin position="12"/>
        <end position="33"/>
    </location>
</feature>
<protein>
    <recommendedName>
        <fullName evidence="10">Glycerol-3-phosphate acyltransferase</fullName>
    </recommendedName>
    <alternativeName>
        <fullName evidence="10">Acyl-PO4 G3P acyltransferase</fullName>
    </alternativeName>
    <alternativeName>
        <fullName evidence="10">Acyl-phosphate--glycerol-3-phosphate acyltransferase</fullName>
    </alternativeName>
    <alternativeName>
        <fullName evidence="10">G3P acyltransferase</fullName>
        <shortName evidence="10">GPAT</shortName>
        <ecNumber evidence="10">2.3.1.275</ecNumber>
    </alternativeName>
    <alternativeName>
        <fullName evidence="10">Lysophosphatidic acid synthase</fullName>
        <shortName evidence="10">LPA synthase</shortName>
    </alternativeName>
</protein>
<keyword evidence="5 10" id="KW-1133">Transmembrane helix</keyword>
<evidence type="ECO:0000256" key="10">
    <source>
        <dbReference type="HAMAP-Rule" id="MF_01043"/>
    </source>
</evidence>
<dbReference type="Proteomes" id="UP000032737">
    <property type="component" value="Chromosome"/>
</dbReference>
<dbReference type="GO" id="GO:0005886">
    <property type="term" value="C:plasma membrane"/>
    <property type="evidence" value="ECO:0007669"/>
    <property type="project" value="UniProtKB-SubCell"/>
</dbReference>
<keyword evidence="3 10" id="KW-0808">Transferase</keyword>
<dbReference type="InterPro" id="IPR003811">
    <property type="entry name" value="G3P_acylTferase_PlsY"/>
</dbReference>
<dbReference type="PANTHER" id="PTHR30309:SF0">
    <property type="entry name" value="GLYCEROL-3-PHOSPHATE ACYLTRANSFERASE-RELATED"/>
    <property type="match status" value="1"/>
</dbReference>
<reference evidence="11 12" key="1">
    <citation type="journal article" date="2013" name="J. Mol. Microbiol. Biotechnol.">
        <title>Analysis of the Complete Genomes of Acholeplasma brassicae , A. palmae and A. laidlawii and Their Comparison to the Obligate Parasites from ' Candidatus Phytoplasma'.</title>
        <authorList>
            <person name="Kube M."/>
            <person name="Siewert C."/>
            <person name="Migdoll A.M."/>
            <person name="Duduk B."/>
            <person name="Holz S."/>
            <person name="Rabus R."/>
            <person name="Seemuller E."/>
            <person name="Mitrovic J."/>
            <person name="Muller I."/>
            <person name="Buttner C."/>
            <person name="Reinhardt R."/>
        </authorList>
    </citation>
    <scope>NUCLEOTIDE SEQUENCE [LARGE SCALE GENOMIC DNA]</scope>
    <source>
        <strain evidence="12">0502</strain>
    </source>
</reference>
<dbReference type="PANTHER" id="PTHR30309">
    <property type="entry name" value="INNER MEMBRANE PROTEIN YGIH"/>
    <property type="match status" value="1"/>
</dbReference>
<gene>
    <name evidence="10 11" type="primary">plsY</name>
    <name evidence="11" type="ORF">BN85308800</name>
</gene>
<dbReference type="HAMAP" id="MF_01043">
    <property type="entry name" value="PlsY"/>
    <property type="match status" value="1"/>
</dbReference>
<name>U4KNP5_9MOLU</name>
<dbReference type="AlphaFoldDB" id="U4KNP5"/>
<comment type="catalytic activity">
    <reaction evidence="10">
        <text>an acyl phosphate + sn-glycerol 3-phosphate = a 1-acyl-sn-glycero-3-phosphate + phosphate</text>
        <dbReference type="Rhea" id="RHEA:34075"/>
        <dbReference type="ChEBI" id="CHEBI:43474"/>
        <dbReference type="ChEBI" id="CHEBI:57597"/>
        <dbReference type="ChEBI" id="CHEBI:57970"/>
        <dbReference type="ChEBI" id="CHEBI:59918"/>
        <dbReference type="EC" id="2.3.1.275"/>
    </reaction>
</comment>
<evidence type="ECO:0000256" key="5">
    <source>
        <dbReference type="ARBA" id="ARBA00022989"/>
    </source>
</evidence>
<feature type="transmembrane region" description="Helical" evidence="10">
    <location>
        <begin position="181"/>
        <end position="200"/>
    </location>
</feature>
<dbReference type="HOGENOM" id="CLU_081254_4_0_14"/>
<keyword evidence="11" id="KW-0012">Acyltransferase</keyword>
<keyword evidence="8 10" id="KW-0594">Phospholipid biosynthesis</keyword>
<evidence type="ECO:0000256" key="2">
    <source>
        <dbReference type="ARBA" id="ARBA00022516"/>
    </source>
</evidence>
<keyword evidence="7 10" id="KW-0472">Membrane</keyword>
<dbReference type="KEGG" id="abra:BN85308800"/>
<proteinExistence type="inferred from homology"/>
<dbReference type="OrthoDB" id="9777124at2"/>
<dbReference type="GO" id="GO:0008654">
    <property type="term" value="P:phospholipid biosynthetic process"/>
    <property type="evidence" value="ECO:0007669"/>
    <property type="project" value="UniProtKB-UniRule"/>
</dbReference>
<evidence type="ECO:0000256" key="1">
    <source>
        <dbReference type="ARBA" id="ARBA00022475"/>
    </source>
</evidence>
<evidence type="ECO:0000313" key="12">
    <source>
        <dbReference type="Proteomes" id="UP000032737"/>
    </source>
</evidence>
<dbReference type="RefSeq" id="WP_030004763.1">
    <property type="nucleotide sequence ID" value="NC_022549.1"/>
</dbReference>
<organism evidence="11 12">
    <name type="scientific">Acholeplasma brassicae</name>
    <dbReference type="NCBI Taxonomy" id="61635"/>
    <lineage>
        <taxon>Bacteria</taxon>
        <taxon>Bacillati</taxon>
        <taxon>Mycoplasmatota</taxon>
        <taxon>Mollicutes</taxon>
        <taxon>Acholeplasmatales</taxon>
        <taxon>Acholeplasmataceae</taxon>
        <taxon>Acholeplasma</taxon>
    </lineage>
</organism>
<keyword evidence="2 10" id="KW-0444">Lipid biosynthesis</keyword>
<dbReference type="EC" id="2.3.1.275" evidence="10"/>
<keyword evidence="4 10" id="KW-0812">Transmembrane</keyword>
<dbReference type="EMBL" id="FO681348">
    <property type="protein sequence ID" value="CCV65901.1"/>
    <property type="molecule type" value="Genomic_DNA"/>
</dbReference>
<comment type="subunit">
    <text evidence="10">Probably interacts with PlsX.</text>
</comment>
<feature type="transmembrane region" description="Helical" evidence="10">
    <location>
        <begin position="155"/>
        <end position="175"/>
    </location>
</feature>
<feature type="transmembrane region" description="Helical" evidence="10">
    <location>
        <begin position="96"/>
        <end position="118"/>
    </location>
</feature>
<feature type="transmembrane region" description="Helical" evidence="10">
    <location>
        <begin position="124"/>
        <end position="148"/>
    </location>
</feature>
<comment type="pathway">
    <text evidence="10">Lipid metabolism; phospholipid metabolism.</text>
</comment>
<accession>U4KNP5</accession>
<dbReference type="UniPathway" id="UPA00085"/>
<dbReference type="SMART" id="SM01207">
    <property type="entry name" value="G3P_acyltransf"/>
    <property type="match status" value="1"/>
</dbReference>
<comment type="subcellular location">
    <subcellularLocation>
        <location evidence="10">Cell membrane</location>
        <topology evidence="10">Multi-pass membrane protein</topology>
    </subcellularLocation>
</comment>
<keyword evidence="1 10" id="KW-1003">Cell membrane</keyword>
<evidence type="ECO:0000256" key="8">
    <source>
        <dbReference type="ARBA" id="ARBA00023209"/>
    </source>
</evidence>
<dbReference type="STRING" id="61635.BN85308800"/>
<comment type="similarity">
    <text evidence="10">Belongs to the PlsY family.</text>
</comment>
<evidence type="ECO:0000313" key="11">
    <source>
        <dbReference type="EMBL" id="CCV65901.1"/>
    </source>
</evidence>